<name>A0A0F6SE48_9BACT</name>
<dbReference type="EMBL" id="CP011125">
    <property type="protein sequence ID" value="AKF04569.1"/>
    <property type="molecule type" value="Genomic_DNA"/>
</dbReference>
<dbReference type="KEGG" id="samy:DB32_001718"/>
<reference evidence="2 3" key="1">
    <citation type="submission" date="2015-03" db="EMBL/GenBank/DDBJ databases">
        <title>Genome assembly of Sandaracinus amylolyticus DSM 53668.</title>
        <authorList>
            <person name="Sharma G."/>
            <person name="Subramanian S."/>
        </authorList>
    </citation>
    <scope>NUCLEOTIDE SEQUENCE [LARGE SCALE GENOMIC DNA]</scope>
    <source>
        <strain evidence="2 3">DSM 53668</strain>
    </source>
</reference>
<gene>
    <name evidence="2" type="ORF">DB32_001718</name>
</gene>
<feature type="compositionally biased region" description="Basic and acidic residues" evidence="1">
    <location>
        <begin position="1"/>
        <end position="10"/>
    </location>
</feature>
<feature type="region of interest" description="Disordered" evidence="1">
    <location>
        <begin position="1"/>
        <end position="29"/>
    </location>
</feature>
<protein>
    <submittedName>
        <fullName evidence="2">Uncharacterized protein</fullName>
    </submittedName>
</protein>
<organism evidence="2 3">
    <name type="scientific">Sandaracinus amylolyticus</name>
    <dbReference type="NCBI Taxonomy" id="927083"/>
    <lineage>
        <taxon>Bacteria</taxon>
        <taxon>Pseudomonadati</taxon>
        <taxon>Myxococcota</taxon>
        <taxon>Polyangia</taxon>
        <taxon>Polyangiales</taxon>
        <taxon>Sandaracinaceae</taxon>
        <taxon>Sandaracinus</taxon>
    </lineage>
</organism>
<accession>A0A0F6SE48</accession>
<evidence type="ECO:0000256" key="1">
    <source>
        <dbReference type="SAM" id="MobiDB-lite"/>
    </source>
</evidence>
<sequence>MVFAASDEHRSRPRGRKEHDAERAGDDQCDEYSQAALDYHVALYDLRTGALREAMSASSTPR</sequence>
<feature type="compositionally biased region" description="Basic and acidic residues" evidence="1">
    <location>
        <begin position="17"/>
        <end position="26"/>
    </location>
</feature>
<keyword evidence="3" id="KW-1185">Reference proteome</keyword>
<dbReference type="Proteomes" id="UP000034883">
    <property type="component" value="Chromosome"/>
</dbReference>
<dbReference type="RefSeq" id="WP_053231896.1">
    <property type="nucleotide sequence ID" value="NZ_CP011125.1"/>
</dbReference>
<evidence type="ECO:0000313" key="3">
    <source>
        <dbReference type="Proteomes" id="UP000034883"/>
    </source>
</evidence>
<dbReference type="AlphaFoldDB" id="A0A0F6SE48"/>
<evidence type="ECO:0000313" key="2">
    <source>
        <dbReference type="EMBL" id="AKF04569.1"/>
    </source>
</evidence>
<proteinExistence type="predicted"/>